<evidence type="ECO:0000256" key="2">
    <source>
        <dbReference type="ARBA" id="ARBA00001974"/>
    </source>
</evidence>
<keyword evidence="6" id="KW-0288">FMN</keyword>
<evidence type="ECO:0000313" key="19">
    <source>
        <dbReference type="Proteomes" id="UP001549076"/>
    </source>
</evidence>
<keyword evidence="7" id="KW-0547">Nucleotide-binding</keyword>
<dbReference type="RefSeq" id="WP_354194045.1">
    <property type="nucleotide sequence ID" value="NZ_JBEPML010000005.1"/>
</dbReference>
<evidence type="ECO:0000256" key="5">
    <source>
        <dbReference type="ARBA" id="ARBA00022630"/>
    </source>
</evidence>
<dbReference type="Proteomes" id="UP001549076">
    <property type="component" value="Unassembled WGS sequence"/>
</dbReference>
<evidence type="ECO:0000256" key="4">
    <source>
        <dbReference type="ARBA" id="ARBA00022490"/>
    </source>
</evidence>
<evidence type="ECO:0000256" key="9">
    <source>
        <dbReference type="ARBA" id="ARBA00023002"/>
    </source>
</evidence>
<name>A0ABV2N1L8_9HYPH</name>
<accession>A0ABV2N1L8</accession>
<comment type="catalytic activity">
    <reaction evidence="15">
        <text>sarcosine + O2 + H2O = formaldehyde + glycine + H2O2</text>
        <dbReference type="Rhea" id="RHEA:13313"/>
        <dbReference type="ChEBI" id="CHEBI:15377"/>
        <dbReference type="ChEBI" id="CHEBI:15379"/>
        <dbReference type="ChEBI" id="CHEBI:16240"/>
        <dbReference type="ChEBI" id="CHEBI:16842"/>
        <dbReference type="ChEBI" id="CHEBI:57305"/>
        <dbReference type="ChEBI" id="CHEBI:57433"/>
    </reaction>
</comment>
<feature type="domain" description="Rhodanese" evidence="17">
    <location>
        <begin position="35"/>
        <end position="79"/>
    </location>
</feature>
<evidence type="ECO:0000256" key="14">
    <source>
        <dbReference type="ARBA" id="ARBA00044295"/>
    </source>
</evidence>
<protein>
    <recommendedName>
        <fullName evidence="12">Sarcosine oxidase subunit beta</fullName>
        <ecNumber evidence="11">1.5.3.24</ecNumber>
    </recommendedName>
    <alternativeName>
        <fullName evidence="13">Sarcosine oxidase (5,10-methylenetetrahydrofolate-forming) subunit beta</fullName>
    </alternativeName>
    <alternativeName>
        <fullName evidence="14">Tetrameric sarcosine oxidase subunit beta</fullName>
    </alternativeName>
</protein>
<gene>
    <name evidence="18" type="ORF">ABID37_001930</name>
</gene>
<dbReference type="Pfam" id="PF01266">
    <property type="entry name" value="DAO"/>
    <property type="match status" value="1"/>
</dbReference>
<dbReference type="PROSITE" id="PS50206">
    <property type="entry name" value="RHODANESE_3"/>
    <property type="match status" value="1"/>
</dbReference>
<dbReference type="PANTHER" id="PTHR13847:SF287">
    <property type="entry name" value="FAD-DEPENDENT OXIDOREDUCTASE DOMAIN-CONTAINING PROTEIN 1"/>
    <property type="match status" value="1"/>
</dbReference>
<dbReference type="Gene3D" id="3.30.9.10">
    <property type="entry name" value="D-Amino Acid Oxidase, subunit A, domain 2"/>
    <property type="match status" value="1"/>
</dbReference>
<evidence type="ECO:0000256" key="11">
    <source>
        <dbReference type="ARBA" id="ARBA00044044"/>
    </source>
</evidence>
<comment type="subcellular location">
    <subcellularLocation>
        <location evidence="3">Cytoplasm</location>
    </subcellularLocation>
</comment>
<comment type="catalytic activity">
    <reaction evidence="16">
        <text>sarcosine + (6S)-5,6,7,8-tetrahydrofolate + O2 = (6R)-5,10-methylene-5,6,7,8-tetrahydrofolate + glycine + H2O2</text>
        <dbReference type="Rhea" id="RHEA:70455"/>
        <dbReference type="ChEBI" id="CHEBI:15379"/>
        <dbReference type="ChEBI" id="CHEBI:15636"/>
        <dbReference type="ChEBI" id="CHEBI:16240"/>
        <dbReference type="ChEBI" id="CHEBI:57305"/>
        <dbReference type="ChEBI" id="CHEBI:57433"/>
        <dbReference type="ChEBI" id="CHEBI:57453"/>
        <dbReference type="EC" id="1.5.3.24"/>
    </reaction>
</comment>
<dbReference type="SUPFAM" id="SSF51905">
    <property type="entry name" value="FAD/NAD(P)-binding domain"/>
    <property type="match status" value="1"/>
</dbReference>
<evidence type="ECO:0000256" key="15">
    <source>
        <dbReference type="ARBA" id="ARBA00047316"/>
    </source>
</evidence>
<dbReference type="EMBL" id="JBEPML010000005">
    <property type="protein sequence ID" value="MET3791722.1"/>
    <property type="molecule type" value="Genomic_DNA"/>
</dbReference>
<evidence type="ECO:0000256" key="12">
    <source>
        <dbReference type="ARBA" id="ARBA00044150"/>
    </source>
</evidence>
<comment type="cofactor">
    <cofactor evidence="2">
        <name>FAD</name>
        <dbReference type="ChEBI" id="CHEBI:57692"/>
    </cofactor>
</comment>
<dbReference type="PANTHER" id="PTHR13847">
    <property type="entry name" value="SARCOSINE DEHYDROGENASE-RELATED"/>
    <property type="match status" value="1"/>
</dbReference>
<dbReference type="InterPro" id="IPR006278">
    <property type="entry name" value="SoxB"/>
</dbReference>
<evidence type="ECO:0000259" key="17">
    <source>
        <dbReference type="PROSITE" id="PS50206"/>
    </source>
</evidence>
<dbReference type="InterPro" id="IPR036188">
    <property type="entry name" value="FAD/NAD-bd_sf"/>
</dbReference>
<dbReference type="InterPro" id="IPR001763">
    <property type="entry name" value="Rhodanese-like_dom"/>
</dbReference>
<keyword evidence="8" id="KW-0274">FAD</keyword>
<evidence type="ECO:0000313" key="18">
    <source>
        <dbReference type="EMBL" id="MET3791722.1"/>
    </source>
</evidence>
<reference evidence="18 19" key="1">
    <citation type="submission" date="2024-06" db="EMBL/GenBank/DDBJ databases">
        <title>Genomic Encyclopedia of Type Strains, Phase IV (KMG-IV): sequencing the most valuable type-strain genomes for metagenomic binning, comparative biology and taxonomic classification.</title>
        <authorList>
            <person name="Goeker M."/>
        </authorList>
    </citation>
    <scope>NUCLEOTIDE SEQUENCE [LARGE SCALE GENOMIC DNA]</scope>
    <source>
        <strain evidence="18 19">DSM 27865</strain>
    </source>
</reference>
<comment type="cofactor">
    <cofactor evidence="1">
        <name>FMN</name>
        <dbReference type="ChEBI" id="CHEBI:58210"/>
    </cofactor>
</comment>
<organism evidence="18 19">
    <name type="scientific">Aquamicrobium terrae</name>
    <dbReference type="NCBI Taxonomy" id="1324945"/>
    <lineage>
        <taxon>Bacteria</taxon>
        <taxon>Pseudomonadati</taxon>
        <taxon>Pseudomonadota</taxon>
        <taxon>Alphaproteobacteria</taxon>
        <taxon>Hyphomicrobiales</taxon>
        <taxon>Phyllobacteriaceae</taxon>
        <taxon>Aquamicrobium</taxon>
    </lineage>
</organism>
<dbReference type="NCBIfam" id="TIGR01373">
    <property type="entry name" value="soxB"/>
    <property type="match status" value="1"/>
</dbReference>
<keyword evidence="4" id="KW-0963">Cytoplasm</keyword>
<proteinExistence type="inferred from homology"/>
<dbReference type="Gene3D" id="3.50.50.60">
    <property type="entry name" value="FAD/NAD(P)-binding domain"/>
    <property type="match status" value="1"/>
</dbReference>
<evidence type="ECO:0000256" key="8">
    <source>
        <dbReference type="ARBA" id="ARBA00022827"/>
    </source>
</evidence>
<dbReference type="InterPro" id="IPR006076">
    <property type="entry name" value="FAD-dep_OxRdtase"/>
</dbReference>
<evidence type="ECO:0000256" key="16">
    <source>
        <dbReference type="ARBA" id="ARBA00048917"/>
    </source>
</evidence>
<keyword evidence="9 18" id="KW-0560">Oxidoreductase</keyword>
<dbReference type="GO" id="GO:0008115">
    <property type="term" value="F:sarcosine oxidase activity"/>
    <property type="evidence" value="ECO:0007669"/>
    <property type="project" value="UniProtKB-EC"/>
</dbReference>
<sequence length="417" mass="45283">MTRFSFSSLLTNALTGNKNWQPQWPDAEPKPEYDVIIVGAGGHGLGAAYYLAREYGITNVAIIEKGWLGGGNTGRNTTIIRSNYLYDESAGIYEHAMKLWEGLSQELNYNIMFSQRGVMMLAHNVHDVQSFKRHIHSNRLNGIDNEWLTPEQAKDYCPPLNIAANARYPVMGAALQRRGGVARHDAVAWGYARGAAARGVDIIQNCPVTAIRRGPDGRVMGVETAKGFIKAKKVGVVAAGNTSVVMDTAGVRLPLESYPLQALVSEPVKPIFPCVVMSNTVHAYISQSDKGELVIGSGTDQYVSYSQRGGLPLIEHTVAAICEVFPIFTRMRMLRKWGGIVDVTPDRSPIIGKTPVPGLYVNCGWGTGGFKATPGSAHVFAHTIARDEPHPINAPFTLERFTTGRLIDEAAAAAVAH</sequence>
<evidence type="ECO:0000256" key="10">
    <source>
        <dbReference type="ARBA" id="ARBA00043973"/>
    </source>
</evidence>
<keyword evidence="5" id="KW-0285">Flavoprotein</keyword>
<comment type="caution">
    <text evidence="18">The sequence shown here is derived from an EMBL/GenBank/DDBJ whole genome shotgun (WGS) entry which is preliminary data.</text>
</comment>
<evidence type="ECO:0000256" key="7">
    <source>
        <dbReference type="ARBA" id="ARBA00022741"/>
    </source>
</evidence>
<keyword evidence="19" id="KW-1185">Reference proteome</keyword>
<comment type="similarity">
    <text evidence="10">Belongs to the SoxB family.</text>
</comment>
<dbReference type="EC" id="1.5.3.24" evidence="11"/>
<evidence type="ECO:0000256" key="1">
    <source>
        <dbReference type="ARBA" id="ARBA00001917"/>
    </source>
</evidence>
<evidence type="ECO:0000256" key="6">
    <source>
        <dbReference type="ARBA" id="ARBA00022643"/>
    </source>
</evidence>
<evidence type="ECO:0000256" key="3">
    <source>
        <dbReference type="ARBA" id="ARBA00004496"/>
    </source>
</evidence>
<evidence type="ECO:0000256" key="13">
    <source>
        <dbReference type="ARBA" id="ARBA00044216"/>
    </source>
</evidence>